<sequence length="194" mass="20241">MAKWLGDPRGNFEVMMLAGGLAVLAGLGFIIRDLVRILPNRDVPVPVDLTDVPHDLLLDGTASAEVTEAVIQVSGLGPFPHAIVLAAALMPTLTLMVVAVCFAQLGRSFLKGDFFTAGCLVAITTAAFTLMLGASVIPLLEVMAANSALATVDISFGQPISVDVVMFVAGFALGVVGYAFQRGARLQRDTEGLV</sequence>
<feature type="transmembrane region" description="Helical" evidence="1">
    <location>
        <begin position="114"/>
        <end position="140"/>
    </location>
</feature>
<keyword evidence="3" id="KW-1185">Reference proteome</keyword>
<protein>
    <recommendedName>
        <fullName evidence="4">DUF2975 family protein</fullName>
    </recommendedName>
</protein>
<evidence type="ECO:0000313" key="3">
    <source>
        <dbReference type="Proteomes" id="UP001183585"/>
    </source>
</evidence>
<gene>
    <name evidence="2" type="ORF">J2S48_000399</name>
</gene>
<feature type="transmembrane region" description="Helical" evidence="1">
    <location>
        <begin position="12"/>
        <end position="31"/>
    </location>
</feature>
<keyword evidence="1" id="KW-0472">Membrane</keyword>
<evidence type="ECO:0000313" key="2">
    <source>
        <dbReference type="EMBL" id="MDR7380884.1"/>
    </source>
</evidence>
<keyword evidence="1" id="KW-1133">Transmembrane helix</keyword>
<name>A0ABU2CHT2_9MICO</name>
<dbReference type="Proteomes" id="UP001183585">
    <property type="component" value="Unassembled WGS sequence"/>
</dbReference>
<feature type="transmembrane region" description="Helical" evidence="1">
    <location>
        <begin position="160"/>
        <end position="180"/>
    </location>
</feature>
<feature type="transmembrane region" description="Helical" evidence="1">
    <location>
        <begin position="82"/>
        <end position="102"/>
    </location>
</feature>
<accession>A0ABU2CHT2</accession>
<evidence type="ECO:0008006" key="4">
    <source>
        <dbReference type="Google" id="ProtNLM"/>
    </source>
</evidence>
<reference evidence="2 3" key="1">
    <citation type="submission" date="2023-07" db="EMBL/GenBank/DDBJ databases">
        <title>Sequencing the genomes of 1000 actinobacteria strains.</title>
        <authorList>
            <person name="Klenk H.-P."/>
        </authorList>
    </citation>
    <scope>NUCLEOTIDE SEQUENCE [LARGE SCALE GENOMIC DNA]</scope>
    <source>
        <strain evidence="2 3">DSM 45554</strain>
    </source>
</reference>
<proteinExistence type="predicted"/>
<comment type="caution">
    <text evidence="2">The sequence shown here is derived from an EMBL/GenBank/DDBJ whole genome shotgun (WGS) entry which is preliminary data.</text>
</comment>
<dbReference type="EMBL" id="JAVDYE010000001">
    <property type="protein sequence ID" value="MDR7380884.1"/>
    <property type="molecule type" value="Genomic_DNA"/>
</dbReference>
<evidence type="ECO:0000256" key="1">
    <source>
        <dbReference type="SAM" id="Phobius"/>
    </source>
</evidence>
<organism evidence="2 3">
    <name type="scientific">Promicromonospora iranensis</name>
    <dbReference type="NCBI Taxonomy" id="1105144"/>
    <lineage>
        <taxon>Bacteria</taxon>
        <taxon>Bacillati</taxon>
        <taxon>Actinomycetota</taxon>
        <taxon>Actinomycetes</taxon>
        <taxon>Micrococcales</taxon>
        <taxon>Promicromonosporaceae</taxon>
        <taxon>Promicromonospora</taxon>
    </lineage>
</organism>
<keyword evidence="1" id="KW-0812">Transmembrane</keyword>
<dbReference type="RefSeq" id="WP_274992215.1">
    <property type="nucleotide sequence ID" value="NZ_JAJQQP010000002.1"/>
</dbReference>